<keyword evidence="1" id="KW-1133">Transmembrane helix</keyword>
<dbReference type="KEGG" id="ntr:B0W44_04155"/>
<sequence length="108" mass="12656">MNVLAIEVPVSKLWTDMAVSLALGIYFGLSSLMFDIERWSRLKQTVIHGLTSLAVFFPTAIRLNWIPLDRGVMMTCLLIFLTIYVLFWFCAWWYYKRLAQSMNEIVKK</sequence>
<evidence type="ECO:0008006" key="4">
    <source>
        <dbReference type="Google" id="ProtNLM"/>
    </source>
</evidence>
<evidence type="ECO:0000313" key="3">
    <source>
        <dbReference type="Proteomes" id="UP000188603"/>
    </source>
</evidence>
<evidence type="ECO:0000313" key="2">
    <source>
        <dbReference type="EMBL" id="AQS55086.1"/>
    </source>
</evidence>
<dbReference type="STRING" id="1471761.B0W44_04155"/>
<dbReference type="InterPro" id="IPR021560">
    <property type="entry name" value="DUF3021"/>
</dbReference>
<keyword evidence="1" id="KW-0472">Membrane</keyword>
<feature type="transmembrane region" description="Helical" evidence="1">
    <location>
        <begin position="72"/>
        <end position="95"/>
    </location>
</feature>
<gene>
    <name evidence="2" type="ORF">B0W44_04155</name>
</gene>
<feature type="transmembrane region" description="Helical" evidence="1">
    <location>
        <begin position="17"/>
        <end position="34"/>
    </location>
</feature>
<keyword evidence="1" id="KW-0812">Transmembrane</keyword>
<dbReference type="AlphaFoldDB" id="A0A1U9K4Y7"/>
<name>A0A1U9K4Y7_9BACL</name>
<dbReference type="Pfam" id="PF11457">
    <property type="entry name" value="DUF3021"/>
    <property type="match status" value="1"/>
</dbReference>
<proteinExistence type="predicted"/>
<reference evidence="2 3" key="1">
    <citation type="journal article" date="2015" name="Int. J. Syst. Evol. Microbiol.">
        <title>Novibacillus thermophilus gen. nov., sp. nov., a Gram-staining-negative and moderately thermophilic member of the family Thermoactinomycetaceae.</title>
        <authorList>
            <person name="Yang G."/>
            <person name="Chen J."/>
            <person name="Zhou S."/>
        </authorList>
    </citation>
    <scope>NUCLEOTIDE SEQUENCE [LARGE SCALE GENOMIC DNA]</scope>
    <source>
        <strain evidence="2 3">SG-1</strain>
    </source>
</reference>
<accession>A0A1U9K4Y7</accession>
<evidence type="ECO:0000256" key="1">
    <source>
        <dbReference type="SAM" id="Phobius"/>
    </source>
</evidence>
<protein>
    <recommendedName>
        <fullName evidence="4">DUF3021 domain-containing protein</fullName>
    </recommendedName>
</protein>
<feature type="transmembrane region" description="Helical" evidence="1">
    <location>
        <begin position="46"/>
        <end position="66"/>
    </location>
</feature>
<dbReference type="EMBL" id="CP019699">
    <property type="protein sequence ID" value="AQS55086.1"/>
    <property type="molecule type" value="Genomic_DNA"/>
</dbReference>
<keyword evidence="3" id="KW-1185">Reference proteome</keyword>
<organism evidence="2 3">
    <name type="scientific">Novibacillus thermophilus</name>
    <dbReference type="NCBI Taxonomy" id="1471761"/>
    <lineage>
        <taxon>Bacteria</taxon>
        <taxon>Bacillati</taxon>
        <taxon>Bacillota</taxon>
        <taxon>Bacilli</taxon>
        <taxon>Bacillales</taxon>
        <taxon>Thermoactinomycetaceae</taxon>
        <taxon>Novibacillus</taxon>
    </lineage>
</organism>
<dbReference type="Proteomes" id="UP000188603">
    <property type="component" value="Chromosome"/>
</dbReference>